<evidence type="ECO:0000259" key="21">
    <source>
        <dbReference type="PROSITE" id="PS50989"/>
    </source>
</evidence>
<dbReference type="PROSITE" id="PS50975">
    <property type="entry name" value="ATP_GRASP"/>
    <property type="match status" value="1"/>
</dbReference>
<name>X6NDB8_RETFI</name>
<feature type="region of interest" description="Disordered" evidence="16">
    <location>
        <begin position="1675"/>
        <end position="1712"/>
    </location>
</feature>
<feature type="coiled-coil region" evidence="15">
    <location>
        <begin position="2371"/>
        <end position="2408"/>
    </location>
</feature>
<evidence type="ECO:0000256" key="12">
    <source>
        <dbReference type="ARBA" id="ARBA00048065"/>
    </source>
</evidence>
<dbReference type="Pfam" id="PF02785">
    <property type="entry name" value="Biotin_carb_C"/>
    <property type="match status" value="1"/>
</dbReference>
<dbReference type="InterPro" id="IPR011764">
    <property type="entry name" value="Biotin_carboxylation_dom"/>
</dbReference>
<evidence type="ECO:0000313" key="22">
    <source>
        <dbReference type="EMBL" id="ETO23976.1"/>
    </source>
</evidence>
<dbReference type="InterPro" id="IPR001882">
    <property type="entry name" value="Biotin_BS"/>
</dbReference>
<comment type="caution">
    <text evidence="22">The sequence shown here is derived from an EMBL/GenBank/DDBJ whole genome shotgun (WGS) entry which is preliminary data.</text>
</comment>
<keyword evidence="8" id="KW-0443">Lipid metabolism</keyword>
<dbReference type="Gene3D" id="2.40.50.100">
    <property type="match status" value="1"/>
</dbReference>
<dbReference type="PROSITE" id="PS50980">
    <property type="entry name" value="COA_CT_NTER"/>
    <property type="match status" value="1"/>
</dbReference>
<dbReference type="Pfam" id="PF00364">
    <property type="entry name" value="Biotin_lipoyl"/>
    <property type="match status" value="1"/>
</dbReference>
<accession>X6NDB8</accession>
<dbReference type="PROSITE" id="PS00188">
    <property type="entry name" value="BIOTIN"/>
    <property type="match status" value="1"/>
</dbReference>
<keyword evidence="11" id="KW-0511">Multifunctional enzyme</keyword>
<evidence type="ECO:0000256" key="9">
    <source>
        <dbReference type="ARBA" id="ARBA00023160"/>
    </source>
</evidence>
<feature type="region of interest" description="Disordered" evidence="16">
    <location>
        <begin position="1494"/>
        <end position="1525"/>
    </location>
</feature>
<dbReference type="InterPro" id="IPR011763">
    <property type="entry name" value="COA_CT_C"/>
</dbReference>
<dbReference type="Proteomes" id="UP000023152">
    <property type="component" value="Unassembled WGS sequence"/>
</dbReference>
<evidence type="ECO:0000256" key="10">
    <source>
        <dbReference type="ARBA" id="ARBA00023267"/>
    </source>
</evidence>
<keyword evidence="9" id="KW-0275">Fatty acid biosynthesis</keyword>
<dbReference type="PROSITE" id="PS00866">
    <property type="entry name" value="CPSASE_1"/>
    <property type="match status" value="1"/>
</dbReference>
<dbReference type="OMA" id="PTPKGHC"/>
<keyword evidence="7 14" id="KW-0067">ATP-binding</keyword>
<dbReference type="PANTHER" id="PTHR45728">
    <property type="entry name" value="ACETYL-COA CARBOXYLASE, ISOFORM A"/>
    <property type="match status" value="1"/>
</dbReference>
<dbReference type="EMBL" id="ASPP01009553">
    <property type="protein sequence ID" value="ETO23976.1"/>
    <property type="molecule type" value="Genomic_DNA"/>
</dbReference>
<feature type="domain" description="CoA carboxyltransferase C-terminal" evidence="21">
    <location>
        <begin position="1895"/>
        <end position="2276"/>
    </location>
</feature>
<dbReference type="InterPro" id="IPR011054">
    <property type="entry name" value="Rudment_hybrid_motif"/>
</dbReference>
<dbReference type="InterPro" id="IPR005479">
    <property type="entry name" value="CPAse_ATP-bd"/>
</dbReference>
<keyword evidence="5 14" id="KW-0547">Nucleotide-binding</keyword>
<dbReference type="InterPro" id="IPR005481">
    <property type="entry name" value="BC-like_N"/>
</dbReference>
<feature type="compositionally biased region" description="Low complexity" evidence="16">
    <location>
        <begin position="1676"/>
        <end position="1695"/>
    </location>
</feature>
<dbReference type="PROSITE" id="PS00867">
    <property type="entry name" value="CPSASE_2"/>
    <property type="match status" value="1"/>
</dbReference>
<dbReference type="PROSITE" id="PS50979">
    <property type="entry name" value="BC"/>
    <property type="match status" value="1"/>
</dbReference>
<dbReference type="Pfam" id="PF00289">
    <property type="entry name" value="Biotin_carb_N"/>
    <property type="match status" value="1"/>
</dbReference>
<dbReference type="InterPro" id="IPR005482">
    <property type="entry name" value="Biotin_COase_C"/>
</dbReference>
<comment type="catalytic activity">
    <reaction evidence="13">
        <text>N(6)-biotinyl-L-lysyl-[protein] + hydrogencarbonate + ATP = N(6)-carboxybiotinyl-L-lysyl-[protein] + ADP + phosphate + H(+)</text>
        <dbReference type="Rhea" id="RHEA:13501"/>
        <dbReference type="Rhea" id="RHEA-COMP:10505"/>
        <dbReference type="Rhea" id="RHEA-COMP:10506"/>
        <dbReference type="ChEBI" id="CHEBI:15378"/>
        <dbReference type="ChEBI" id="CHEBI:17544"/>
        <dbReference type="ChEBI" id="CHEBI:30616"/>
        <dbReference type="ChEBI" id="CHEBI:43474"/>
        <dbReference type="ChEBI" id="CHEBI:83144"/>
        <dbReference type="ChEBI" id="CHEBI:83145"/>
        <dbReference type="ChEBI" id="CHEBI:456216"/>
        <dbReference type="EC" id="6.3.4.14"/>
    </reaction>
</comment>
<dbReference type="SUPFAM" id="SSF52440">
    <property type="entry name" value="PreATP-grasp domain"/>
    <property type="match status" value="1"/>
</dbReference>
<keyword evidence="3" id="KW-0444">Lipid biosynthesis</keyword>
<organism evidence="22 23">
    <name type="scientific">Reticulomyxa filosa</name>
    <dbReference type="NCBI Taxonomy" id="46433"/>
    <lineage>
        <taxon>Eukaryota</taxon>
        <taxon>Sar</taxon>
        <taxon>Rhizaria</taxon>
        <taxon>Retaria</taxon>
        <taxon>Foraminifera</taxon>
        <taxon>Monothalamids</taxon>
        <taxon>Reticulomyxidae</taxon>
        <taxon>Reticulomyxa</taxon>
    </lineage>
</organism>
<dbReference type="CDD" id="cd06850">
    <property type="entry name" value="biotinyl_domain"/>
    <property type="match status" value="1"/>
</dbReference>
<comment type="cofactor">
    <cofactor evidence="1">
        <name>biotin</name>
        <dbReference type="ChEBI" id="CHEBI:57586"/>
    </cofactor>
</comment>
<dbReference type="Pfam" id="PF08326">
    <property type="entry name" value="ACC_central"/>
    <property type="match status" value="2"/>
</dbReference>
<evidence type="ECO:0000256" key="3">
    <source>
        <dbReference type="ARBA" id="ARBA00022516"/>
    </source>
</evidence>
<evidence type="ECO:0000259" key="18">
    <source>
        <dbReference type="PROSITE" id="PS50975"/>
    </source>
</evidence>
<evidence type="ECO:0000313" key="23">
    <source>
        <dbReference type="Proteomes" id="UP000023152"/>
    </source>
</evidence>
<feature type="domain" description="Biotin carboxylation" evidence="19">
    <location>
        <begin position="1"/>
        <end position="457"/>
    </location>
</feature>
<dbReference type="Pfam" id="PF21385">
    <property type="entry name" value="ACCA_BT"/>
    <property type="match status" value="1"/>
</dbReference>
<sequence>MKKKANAEYIRMADFVQEVPGGSNNYNYANVPLIVNTAKQTKCDAVWPGWGHASENPALPRELNKAKIMWVGPTPAAMYAGGDKIMSTLIGQTAGVQCIPWSGDGILVKYNPRDPDSREMLAAFKKSCVNSVSEVLQHAKRIGFPLMIKASEGGGGKGIRKCEKEGDVESCYNQVINEVPGSPVFVMKLATNARHLEVQILGDKWGNVISLYGRDCSIQRRHQKIIEEGPVVNVDPSLLLEMESAAVRLGKAIHYVGAGTVEFLYDNDTKNYFLLELNPRLQVEHPVTEMATDVNLPALMVMVAMGIPLYAMKDVRRLYGCSDLDGVNKFKMDPIYRVKPLRHCIACRITAENPLNNFRPTSGQITELHFRSAPRVWGYFSLKTKGRIHEYADSQFGHIFASGATREEARKQMVLALGELDIRGEIRTTVELLQSIMQHKEYIKGTIDTQWLERVINVVDVHALCPMPSHLTPQKIVLLGCISSAHKKLTEKRNQVLTNLKHGRSIIREEIEDKLVFAGVVLIYQNVKYDVLVEKTSPQTYTLRHKKWFANGKLSELSDGGYLISMDLRTHTVYADWNSAGQLVITIDHHTVVFEQEYDPSNIRAEMPGKLVRVLVPNNTHVEKGDAFAEIEVMKMYMPLLVPESGTIQITATVGSILQIGQSIATLKLDDPSRVKTARNFESDFDEISEAEAVASRMDVRLKCAHQRVEHMLDGYIAGTDIAGGYDFVKMRVGSLIDSLRDPRLAVDEICSALEPLKPKLPEQLYKKLEEIATSFKKNVQPNRFQWEAPQDTPSHAILKELEAYKESLKSARDRSNFDTLTTALRESAEKHTLGAHHLVVRLIVQLLEKFLICERQFVEMNETIVIQNLRQKYPDNLERVCDIIQAHFQLRHREKVVLELLNIVDNIFTSKLFDLIGTISPILEEMTTLVGMNYSRIHLKAREILLSLQVPNEKQRRMEIEDMLRAPKHGTRVNIPGNTSEDGGGSTVGTNKEKANFMQNASRMPQSTLDSRELLRQLPDILEILPASSVAKTFTQCKFNYSSGDRNPGDESENTGTSHQPKHGLFGFFNSLATMEEKLPQILHRFPTDNELPCNVIILGFKCIGSFSESSFIDRMENTLQTHHAKLKSCGIGFLSVLVHTPGSVPPLFTFRHTLNFKEDPITRHILPPLVEMLEMDRLKEFDIKWIPTENRRLHLFEGIPKRDDKKTSGKDNTVYGRRLFMRVPVAQLVKPRTLIEDVWTDYYRFDGPEFAIMEAVHALESIMGSDRQKWNFNHILLSCFFDADFSVVKHSGKLDLSNKEQRHWWIKKLFRYVHNRMHRDHELFDHVLRSLHVTHLEVRVQVLTLKSEYDQPFAFRVFCDDPGNGIVHIHSYFEKKGKDGRVVLVDISGNEVKDPLHGTEPRKPHPVTYPLMQKRQTARSLDTTYIYDWPTLLERSVLCLWDEHSTKQTEKTRAALAATMETLNLMDSHKDSKEEHFVRDDTLSSQASEELFQDKHRRDHSKQSAPPLSQRTSEDPKVVGNVSDEDLSELKDVDTHIKENEEKEQLSQLLFHPSIENAHVSFLKRQSCGVGKLMEVTELILDKSGKLVPTERSPGQNTVVECPEGREIYLVGNDITFNLGTVGCAEDDVYNEVCKCAIAEGIPFVHISASSGARIGMDDKIRNKFKVHWSAGLDGTQTDGTESGSTSSQTSVDTTEDEEKKENANHAHDSEITIAPEGQYVPEYLYLEEEDYEQLKHLINAEKLVVDGKIRWRLLDIIGTKGIGVENLSGSGLIAGSTSRAYASTFTLSYVTGRSVGIGAYLVRLGQRVIQRSDSPILLTGFVALNNLLGRSLYVSNLQIGGADEVMMPNGVSHRQVNTDMRGAYEILKWLSFVRPKRGMSYPITDLLSVPDPVEREVKYFPRSDKEDPRHLIAGQYRQTEVVNETLGALGSPSAFPQESGTWLSGMFDENSWVEYLPSWAKTVVVGRACLGSLPVGIIASEPRTQQAVIPPDPANLDSSEIRFQQAGQVWYPDSSFKTAQAIQDFNGEELPLFILANWRGFSGGQRDMFNEILKYGSFIVDHLTNYTQPIFIYLPPMSELRGGAWVVLDSLINPNYIEMYATESARANVLEPTGTIGLKYRKELLLATAHRLDSTLMLSQFEKNCCYEQTKQKLVNAQLRKLKESNSPDKAHLVSLEREIENRERSLLPVYKRVSFCFFVALQFLFIHIKLKINNKFLLKIALMFAELHDTPGRMKSVNVIREVVSWNQSRRFFYWRLRHKMIDTEAIKVRVICLVKQRDKLFVIFKMIEIIAIMNVTGLPINIAAQRYEEWCAGNVMQPTAKKTTNEQVDSDVTTPDKQFVRKWSEKEEDFKQYVKQLESKVPAKTARKEKDLMKTLERMERELKEKDLEIATLKNALAQAEAKKNSSDV</sequence>
<dbReference type="Gene3D" id="3.30.470.20">
    <property type="entry name" value="ATP-grasp fold, B domain"/>
    <property type="match status" value="1"/>
</dbReference>
<dbReference type="Gene3D" id="3.40.50.20">
    <property type="match status" value="1"/>
</dbReference>
<feature type="domain" description="CoA carboxyltransferase N-terminal" evidence="20">
    <location>
        <begin position="1523"/>
        <end position="1888"/>
    </location>
</feature>
<evidence type="ECO:0000256" key="6">
    <source>
        <dbReference type="ARBA" id="ARBA00022832"/>
    </source>
</evidence>
<evidence type="ECO:0000256" key="15">
    <source>
        <dbReference type="SAM" id="Coils"/>
    </source>
</evidence>
<dbReference type="UniPathway" id="UPA00655">
    <property type="reaction ID" value="UER00711"/>
</dbReference>
<keyword evidence="6" id="KW-0276">Fatty acid metabolism</keyword>
<dbReference type="GO" id="GO:2001295">
    <property type="term" value="P:malonyl-CoA biosynthetic process"/>
    <property type="evidence" value="ECO:0007669"/>
    <property type="project" value="UniProtKB-UniPathway"/>
</dbReference>
<evidence type="ECO:0000256" key="5">
    <source>
        <dbReference type="ARBA" id="ARBA00022741"/>
    </source>
</evidence>
<dbReference type="InterPro" id="IPR011761">
    <property type="entry name" value="ATP-grasp"/>
</dbReference>
<feature type="domain" description="Lipoyl-binding" evidence="17">
    <location>
        <begin position="594"/>
        <end position="668"/>
    </location>
</feature>
<evidence type="ECO:0000259" key="20">
    <source>
        <dbReference type="PROSITE" id="PS50980"/>
    </source>
</evidence>
<evidence type="ECO:0000256" key="16">
    <source>
        <dbReference type="SAM" id="MobiDB-lite"/>
    </source>
</evidence>
<dbReference type="FunFam" id="3.30.1490.20:FF:000003">
    <property type="entry name" value="acetyl-CoA carboxylase isoform X1"/>
    <property type="match status" value="1"/>
</dbReference>
<comment type="pathway">
    <text evidence="2">Lipid metabolism; malonyl-CoA biosynthesis; malonyl-CoA from acetyl-CoA: step 1/1.</text>
</comment>
<dbReference type="InterPro" id="IPR049076">
    <property type="entry name" value="ACCA"/>
</dbReference>
<dbReference type="InterPro" id="IPR000089">
    <property type="entry name" value="Biotin_lipoyl"/>
</dbReference>
<evidence type="ECO:0000259" key="19">
    <source>
        <dbReference type="PROSITE" id="PS50979"/>
    </source>
</evidence>
<evidence type="ECO:0000256" key="14">
    <source>
        <dbReference type="PROSITE-ProRule" id="PRU00409"/>
    </source>
</evidence>
<dbReference type="InterPro" id="IPR029045">
    <property type="entry name" value="ClpP/crotonase-like_dom_sf"/>
</dbReference>
<evidence type="ECO:0000256" key="4">
    <source>
        <dbReference type="ARBA" id="ARBA00022598"/>
    </source>
</evidence>
<dbReference type="GO" id="GO:0005524">
    <property type="term" value="F:ATP binding"/>
    <property type="evidence" value="ECO:0007669"/>
    <property type="project" value="UniProtKB-UniRule"/>
</dbReference>
<dbReference type="PANTHER" id="PTHR45728:SF3">
    <property type="entry name" value="ACETYL-COA CARBOXYLASE"/>
    <property type="match status" value="1"/>
</dbReference>
<comment type="catalytic activity">
    <reaction evidence="12">
        <text>hydrogencarbonate + acetyl-CoA + ATP = malonyl-CoA + ADP + phosphate + H(+)</text>
        <dbReference type="Rhea" id="RHEA:11308"/>
        <dbReference type="ChEBI" id="CHEBI:15378"/>
        <dbReference type="ChEBI" id="CHEBI:17544"/>
        <dbReference type="ChEBI" id="CHEBI:30616"/>
        <dbReference type="ChEBI" id="CHEBI:43474"/>
        <dbReference type="ChEBI" id="CHEBI:57288"/>
        <dbReference type="ChEBI" id="CHEBI:57384"/>
        <dbReference type="ChEBI" id="CHEBI:456216"/>
        <dbReference type="EC" id="6.4.1.2"/>
    </reaction>
</comment>
<evidence type="ECO:0000259" key="17">
    <source>
        <dbReference type="PROSITE" id="PS50968"/>
    </source>
</evidence>
<feature type="domain" description="ATP-grasp" evidence="18">
    <location>
        <begin position="113"/>
        <end position="305"/>
    </location>
</feature>
<keyword evidence="15" id="KW-0175">Coiled coil</keyword>
<dbReference type="GO" id="GO:0004075">
    <property type="term" value="F:biotin carboxylase activity"/>
    <property type="evidence" value="ECO:0007669"/>
    <property type="project" value="UniProtKB-EC"/>
</dbReference>
<dbReference type="InterPro" id="IPR013815">
    <property type="entry name" value="ATP_grasp_subdomain_1"/>
</dbReference>
<dbReference type="InterPro" id="IPR011053">
    <property type="entry name" value="Single_hybrid_motif"/>
</dbReference>
<gene>
    <name evidence="22" type="ORF">RFI_13182</name>
</gene>
<dbReference type="SMART" id="SM00878">
    <property type="entry name" value="Biotin_carb_C"/>
    <property type="match status" value="1"/>
</dbReference>
<dbReference type="SUPFAM" id="SSF51230">
    <property type="entry name" value="Single hybrid motif"/>
    <property type="match status" value="1"/>
</dbReference>
<reference evidence="22 23" key="1">
    <citation type="journal article" date="2013" name="Curr. Biol.">
        <title>The Genome of the Foraminiferan Reticulomyxa filosa.</title>
        <authorList>
            <person name="Glockner G."/>
            <person name="Hulsmann N."/>
            <person name="Schleicher M."/>
            <person name="Noegel A.A."/>
            <person name="Eichinger L."/>
            <person name="Gallinger C."/>
            <person name="Pawlowski J."/>
            <person name="Sierra R."/>
            <person name="Euteneuer U."/>
            <person name="Pillet L."/>
            <person name="Moustafa A."/>
            <person name="Platzer M."/>
            <person name="Groth M."/>
            <person name="Szafranski K."/>
            <person name="Schliwa M."/>
        </authorList>
    </citation>
    <scope>NUCLEOTIDE SEQUENCE [LARGE SCALE GENOMIC DNA]</scope>
</reference>
<protein>
    <submittedName>
        <fullName evidence="22">Acetyl-CoA carboxylase</fullName>
    </submittedName>
</protein>
<dbReference type="Pfam" id="PF02786">
    <property type="entry name" value="CPSase_L_D2"/>
    <property type="match status" value="1"/>
</dbReference>
<evidence type="ECO:0000256" key="1">
    <source>
        <dbReference type="ARBA" id="ARBA00001953"/>
    </source>
</evidence>
<evidence type="ECO:0000256" key="8">
    <source>
        <dbReference type="ARBA" id="ARBA00023098"/>
    </source>
</evidence>
<dbReference type="SUPFAM" id="SSF51246">
    <property type="entry name" value="Rudiment single hybrid motif"/>
    <property type="match status" value="1"/>
</dbReference>
<keyword evidence="4" id="KW-0436">Ligase</keyword>
<dbReference type="InterPro" id="IPR011762">
    <property type="entry name" value="COA_CT_N"/>
</dbReference>
<feature type="compositionally biased region" description="Basic and acidic residues" evidence="16">
    <location>
        <begin position="1700"/>
        <end position="1712"/>
    </location>
</feature>
<dbReference type="Gene3D" id="3.30.1490.20">
    <property type="entry name" value="ATP-grasp fold, A domain"/>
    <property type="match status" value="1"/>
</dbReference>
<dbReference type="Gene3D" id="3.90.226.10">
    <property type="entry name" value="2-enoyl-CoA Hydratase, Chain A, domain 1"/>
    <property type="match status" value="4"/>
</dbReference>
<evidence type="ECO:0000256" key="11">
    <source>
        <dbReference type="ARBA" id="ARBA00023268"/>
    </source>
</evidence>
<dbReference type="GO" id="GO:0006633">
    <property type="term" value="P:fatty acid biosynthetic process"/>
    <property type="evidence" value="ECO:0007669"/>
    <property type="project" value="UniProtKB-KW"/>
</dbReference>
<dbReference type="Gene3D" id="3.90.1770.10">
    <property type="entry name" value="PreATP-grasp domain"/>
    <property type="match status" value="1"/>
</dbReference>
<keyword evidence="23" id="KW-1185">Reference proteome</keyword>
<proteinExistence type="predicted"/>
<dbReference type="SUPFAM" id="SSF56059">
    <property type="entry name" value="Glutathione synthetase ATP-binding domain-like"/>
    <property type="match status" value="1"/>
</dbReference>
<dbReference type="PROSITE" id="PS50968">
    <property type="entry name" value="BIOTINYL_LIPOYL"/>
    <property type="match status" value="1"/>
</dbReference>
<dbReference type="GO" id="GO:0003989">
    <property type="term" value="F:acetyl-CoA carboxylase activity"/>
    <property type="evidence" value="ECO:0007669"/>
    <property type="project" value="UniProtKB-EC"/>
</dbReference>
<dbReference type="OrthoDB" id="14612at2759"/>
<dbReference type="InterPro" id="IPR016185">
    <property type="entry name" value="PreATP-grasp_dom_sf"/>
</dbReference>
<dbReference type="PROSITE" id="PS50989">
    <property type="entry name" value="COA_CT_CTER"/>
    <property type="match status" value="1"/>
</dbReference>
<dbReference type="InterPro" id="IPR049074">
    <property type="entry name" value="ACCA_BT"/>
</dbReference>
<dbReference type="Pfam" id="PF01039">
    <property type="entry name" value="Carboxyl_trans"/>
    <property type="match status" value="1"/>
</dbReference>
<dbReference type="FunFam" id="2.40.50.100:FF:000005">
    <property type="entry name" value="Acetyl-CoA carboxylase 1"/>
    <property type="match status" value="1"/>
</dbReference>
<dbReference type="InterPro" id="IPR034733">
    <property type="entry name" value="AcCoA_carboxyl_beta"/>
</dbReference>
<dbReference type="GO" id="GO:0046872">
    <property type="term" value="F:metal ion binding"/>
    <property type="evidence" value="ECO:0007669"/>
    <property type="project" value="InterPro"/>
</dbReference>
<dbReference type="InterPro" id="IPR013537">
    <property type="entry name" value="AcCoA_COase_cen"/>
</dbReference>
<evidence type="ECO:0000256" key="2">
    <source>
        <dbReference type="ARBA" id="ARBA00004956"/>
    </source>
</evidence>
<evidence type="ECO:0000256" key="13">
    <source>
        <dbReference type="ARBA" id="ARBA00048600"/>
    </source>
</evidence>
<evidence type="ECO:0000256" key="7">
    <source>
        <dbReference type="ARBA" id="ARBA00022840"/>
    </source>
</evidence>
<keyword evidence="10" id="KW-0092">Biotin</keyword>
<dbReference type="SUPFAM" id="SSF52096">
    <property type="entry name" value="ClpP/crotonase"/>
    <property type="match status" value="4"/>
</dbReference>